<protein>
    <recommendedName>
        <fullName evidence="3">TIGR02678 family protein</fullName>
    </recommendedName>
</protein>
<evidence type="ECO:0008006" key="3">
    <source>
        <dbReference type="Google" id="ProtNLM"/>
    </source>
</evidence>
<reference evidence="1 2" key="1">
    <citation type="submission" date="2021-01" db="EMBL/GenBank/DDBJ databases">
        <title>Sequencing the genomes of 1000 actinobacteria strains.</title>
        <authorList>
            <person name="Klenk H.-P."/>
        </authorList>
    </citation>
    <scope>NUCLEOTIDE SEQUENCE [LARGE SCALE GENOMIC DNA]</scope>
    <source>
        <strain evidence="1 2">DSM 44581</strain>
    </source>
</reference>
<evidence type="ECO:0000313" key="1">
    <source>
        <dbReference type="EMBL" id="MBM7814581.1"/>
    </source>
</evidence>
<evidence type="ECO:0000313" key="2">
    <source>
        <dbReference type="Proteomes" id="UP001195724"/>
    </source>
</evidence>
<dbReference type="Pfam" id="PF09661">
    <property type="entry name" value="DUF2398"/>
    <property type="match status" value="1"/>
</dbReference>
<comment type="caution">
    <text evidence="1">The sequence shown here is derived from an EMBL/GenBank/DDBJ whole genome shotgun (WGS) entry which is preliminary data.</text>
</comment>
<dbReference type="RefSeq" id="WP_204845210.1">
    <property type="nucleotide sequence ID" value="NZ_JAFBCL010000001.1"/>
</dbReference>
<accession>A0ABS2SEB1</accession>
<dbReference type="Proteomes" id="UP001195724">
    <property type="component" value="Unassembled WGS sequence"/>
</dbReference>
<gene>
    <name evidence="1" type="ORF">JOE68_005446</name>
</gene>
<sequence>MSSARALAPELGEPARKLIATGRILAERDVELYRAAVRGRRDLTEFFRTELGWTLEVVESAELVRLHKRRTDVPADRGPWLRRDGRDAHLASKDVLVLVALVCEQLWRRPRMSLRELMQAIAQVCAAEAPTGQLPHFKIVASDGTGKKEARTSRINLVDALKLLENEGSISVDADLDRVIGEDESDLVVTASRERLAQKFSALSPALLGLEELLVARHADALSSSVLVDDSAPVDEPTVDDRRLLAIRRLVDDPATDPLDDRAAMPYLHTPAGRDRALEVTASLGFTTTARRDWWEVTDATGIGTSIDFPNGRRNERQAALALLEAVNRRAEPQRELHISEVVELFERVRTTLPRWAAAYDHRLRVLARAAAAELVAVGLLVPVRQDTWQPTPGVHFWRVVVRRATTPNTEEHSDR</sequence>
<dbReference type="EMBL" id="JAFBCL010000001">
    <property type="protein sequence ID" value="MBM7814581.1"/>
    <property type="molecule type" value="Genomic_DNA"/>
</dbReference>
<keyword evidence="2" id="KW-1185">Reference proteome</keyword>
<proteinExistence type="predicted"/>
<name>A0ABS2SEB1_9PSEU</name>
<organism evidence="1 2">
    <name type="scientific">Saccharothrix algeriensis</name>
    <dbReference type="NCBI Taxonomy" id="173560"/>
    <lineage>
        <taxon>Bacteria</taxon>
        <taxon>Bacillati</taxon>
        <taxon>Actinomycetota</taxon>
        <taxon>Actinomycetes</taxon>
        <taxon>Pseudonocardiales</taxon>
        <taxon>Pseudonocardiaceae</taxon>
        <taxon>Saccharothrix</taxon>
    </lineage>
</organism>
<dbReference type="InterPro" id="IPR013494">
    <property type="entry name" value="CHP02678"/>
</dbReference>